<evidence type="ECO:0000256" key="2">
    <source>
        <dbReference type="ARBA" id="ARBA00022448"/>
    </source>
</evidence>
<evidence type="ECO:0000256" key="5">
    <source>
        <dbReference type="ARBA" id="ARBA00023136"/>
    </source>
</evidence>
<dbReference type="Pfam" id="PF02321">
    <property type="entry name" value="OEP"/>
    <property type="match status" value="2"/>
</dbReference>
<evidence type="ECO:0000256" key="4">
    <source>
        <dbReference type="ARBA" id="ARBA00022692"/>
    </source>
</evidence>
<dbReference type="GO" id="GO:1990281">
    <property type="term" value="C:efflux pump complex"/>
    <property type="evidence" value="ECO:0007669"/>
    <property type="project" value="TreeGrafter"/>
</dbReference>
<dbReference type="InterPro" id="IPR051906">
    <property type="entry name" value="TolC-like"/>
</dbReference>
<evidence type="ECO:0000256" key="1">
    <source>
        <dbReference type="ARBA" id="ARBA00004442"/>
    </source>
</evidence>
<accession>A0A3B0V9I0</accession>
<dbReference type="SUPFAM" id="SSF56954">
    <property type="entry name" value="Outer membrane efflux proteins (OEP)"/>
    <property type="match status" value="1"/>
</dbReference>
<organism evidence="7">
    <name type="scientific">hydrothermal vent metagenome</name>
    <dbReference type="NCBI Taxonomy" id="652676"/>
    <lineage>
        <taxon>unclassified sequences</taxon>
        <taxon>metagenomes</taxon>
        <taxon>ecological metagenomes</taxon>
    </lineage>
</organism>
<dbReference type="EMBL" id="UOEX01000103">
    <property type="protein sequence ID" value="VAW34807.1"/>
    <property type="molecule type" value="Genomic_DNA"/>
</dbReference>
<keyword evidence="2" id="KW-0813">Transport</keyword>
<keyword evidence="5" id="KW-0472">Membrane</keyword>
<reference evidence="7" key="1">
    <citation type="submission" date="2018-06" db="EMBL/GenBank/DDBJ databases">
        <authorList>
            <person name="Zhirakovskaya E."/>
        </authorList>
    </citation>
    <scope>NUCLEOTIDE SEQUENCE</scope>
</reference>
<dbReference type="AlphaFoldDB" id="A0A3B0V9I0"/>
<name>A0A3B0V9I0_9ZZZZ</name>
<dbReference type="PANTHER" id="PTHR30026">
    <property type="entry name" value="OUTER MEMBRANE PROTEIN TOLC"/>
    <property type="match status" value="1"/>
</dbReference>
<evidence type="ECO:0000256" key="6">
    <source>
        <dbReference type="ARBA" id="ARBA00023237"/>
    </source>
</evidence>
<proteinExistence type="predicted"/>
<evidence type="ECO:0008006" key="8">
    <source>
        <dbReference type="Google" id="ProtNLM"/>
    </source>
</evidence>
<keyword evidence="6" id="KW-0998">Cell outer membrane</keyword>
<gene>
    <name evidence="7" type="ORF">MNBD_DELTA03-1310</name>
</gene>
<dbReference type="PANTHER" id="PTHR30026:SF20">
    <property type="entry name" value="OUTER MEMBRANE PROTEIN TOLC"/>
    <property type="match status" value="1"/>
</dbReference>
<protein>
    <recommendedName>
        <fullName evidence="8">TolC family protein</fullName>
    </recommendedName>
</protein>
<dbReference type="GO" id="GO:0009279">
    <property type="term" value="C:cell outer membrane"/>
    <property type="evidence" value="ECO:0007669"/>
    <property type="project" value="UniProtKB-SubCell"/>
</dbReference>
<evidence type="ECO:0000256" key="3">
    <source>
        <dbReference type="ARBA" id="ARBA00022452"/>
    </source>
</evidence>
<dbReference type="GO" id="GO:0015288">
    <property type="term" value="F:porin activity"/>
    <property type="evidence" value="ECO:0007669"/>
    <property type="project" value="TreeGrafter"/>
</dbReference>
<dbReference type="InterPro" id="IPR003423">
    <property type="entry name" value="OMP_efflux"/>
</dbReference>
<dbReference type="Gene3D" id="1.20.1600.10">
    <property type="entry name" value="Outer membrane efflux proteins (OEP)"/>
    <property type="match status" value="1"/>
</dbReference>
<sequence length="456" mass="49679">MTMDKTWFTGFVSLCLLTLVPLAGVLPGFGLKTARAAESLTLDKAIRAALAGSPEIKENRALIRGAVSGRKAVRAALFPQVHGYARYDRLSDPAAIVPIQGLHLPPPLFSRDQYQTGLAFSMPLYEGGRLRSGIRAAVRDEGIARAKLNYSRQTLIAAVTDTFNSILYLKSLRGAKEKILTAIEEAEKEAAIRLKVGRIAPLDLMEIDTQVASERLDLVKTREALKRAGQQLCRLLGWSPATVIKTSGSLETKGGENVFAASLTGPEGTERIKSWIEKRPDIIRAGRKVKKADELLQIARGRRMPNVDLVGDYGRHAGSGLDGEEGRWSAGIHLSMNIFNGGLISAEVARVRARRQADVEALQRLRLKAESQVYAALSSLREAGAGIALAGEARMTAAAAYKIEALRYRKGTGTVTDLLKSQAAWWLTRAQYIKSLFDRQRALTALRLAAGAIRLE</sequence>
<keyword evidence="4" id="KW-0812">Transmembrane</keyword>
<comment type="subcellular location">
    <subcellularLocation>
        <location evidence="1">Cell outer membrane</location>
    </subcellularLocation>
</comment>
<evidence type="ECO:0000313" key="7">
    <source>
        <dbReference type="EMBL" id="VAW34807.1"/>
    </source>
</evidence>
<keyword evidence="3" id="KW-1134">Transmembrane beta strand</keyword>
<dbReference type="GO" id="GO:0015562">
    <property type="term" value="F:efflux transmembrane transporter activity"/>
    <property type="evidence" value="ECO:0007669"/>
    <property type="project" value="InterPro"/>
</dbReference>